<keyword evidence="10" id="KW-1185">Reference proteome</keyword>
<feature type="transmembrane region" description="Helical" evidence="7">
    <location>
        <begin position="558"/>
        <end position="577"/>
    </location>
</feature>
<name>A0A423W1Z7_CYTCH</name>
<accession>A0A423W1Z7</accession>
<evidence type="ECO:0000256" key="1">
    <source>
        <dbReference type="ARBA" id="ARBA00004141"/>
    </source>
</evidence>
<feature type="transmembrane region" description="Helical" evidence="7">
    <location>
        <begin position="814"/>
        <end position="841"/>
    </location>
</feature>
<feature type="transmembrane region" description="Helical" evidence="7">
    <location>
        <begin position="615"/>
        <end position="637"/>
    </location>
</feature>
<feature type="transmembrane region" description="Helical" evidence="7">
    <location>
        <begin position="885"/>
        <end position="909"/>
    </location>
</feature>
<dbReference type="Proteomes" id="UP000284375">
    <property type="component" value="Unassembled WGS sequence"/>
</dbReference>
<dbReference type="CDD" id="cd17330">
    <property type="entry name" value="MFS_SLC46_TetA_like"/>
    <property type="match status" value="1"/>
</dbReference>
<dbReference type="EMBL" id="LJZO01000017">
    <property type="protein sequence ID" value="ROV97325.1"/>
    <property type="molecule type" value="Genomic_DNA"/>
</dbReference>
<feature type="transmembrane region" description="Helical" evidence="7">
    <location>
        <begin position="524"/>
        <end position="546"/>
    </location>
</feature>
<evidence type="ECO:0000256" key="7">
    <source>
        <dbReference type="SAM" id="Phobius"/>
    </source>
</evidence>
<feature type="transmembrane region" description="Helical" evidence="7">
    <location>
        <begin position="583"/>
        <end position="603"/>
    </location>
</feature>
<dbReference type="PANTHER" id="PTHR23504:SF3">
    <property type="entry name" value="MAJOR FACILITATOR SUPERFAMILY (MFS) PROFILE DOMAIN-CONTAINING PROTEIN"/>
    <property type="match status" value="1"/>
</dbReference>
<evidence type="ECO:0000313" key="9">
    <source>
        <dbReference type="EMBL" id="ROV97325.1"/>
    </source>
</evidence>
<feature type="transmembrane region" description="Helical" evidence="7">
    <location>
        <begin position="753"/>
        <end position="774"/>
    </location>
</feature>
<comment type="caution">
    <text evidence="9">The sequence shown here is derived from an EMBL/GenBank/DDBJ whole genome shotgun (WGS) entry which is preliminary data.</text>
</comment>
<dbReference type="InterPro" id="IPR036259">
    <property type="entry name" value="MFS_trans_sf"/>
</dbReference>
<sequence length="930" mass="101422">MPTEFHQFTHLPPELRNMVWEYTLPEPRVFDIYPASTNQKTLAHQGLRFNNRLAEPLPAISAVCRESRSFILHHYCPLTLNSTTKCVDLSRDILLLESCLPERDLLRTLGFMSKMPQIRDNLRSLAFGTSWGLLAGIRHPLLGGSSGKNNAAKFLQRLAGFPNLERVVFVLHQEVQLEVRKLPGTAVAWDGHLNQNATLYLSGTKPPPVKAILPRMAQADSSLIPEGIPKPNKSTLCTIPWTEDKPSLPHVNELLYYPLDLDERIGTAHGLEETYWCGGLWPTTKDFRRFKGALKRAVNAGVEELLSHGTGAAGGCEKRMRKLVNQETGGEYRMGKRCRSTPATPRVKVKVPRMEGASLLWRYTLPAPDAPEHGLNIERNPWRRVIVPSAGRSAALSTSLNLVVADASIAMAQNRIPHAPVGDAAEFSATEQTPLLANKDVGPTADPTASETTTLQGSGSGTSPGDGSAGHEDDGNGEIDRPLPKGQIFWLCFSRMVEPLAFFSIFPYINQMAQENGHLADADVGFYSGLIESLFSLTQAIVMIVWARAADRLGRKPVLVFSLVGVTIATSLFGLATTIWEMVLFRCIAGVFAGTIVTVRTMLAEHSTSRTQAVAFSWFAFSGNLGIFLGPLLGGSLADPAHQYPGAFGHIRFFHDYPYALSSFAVGLFGLVSVFTSAFFVEETLKKEPSSDNGVVKPKGGSQGIVELIKAPGVGMVLYVYGHVMLLAFAYTAVVPLFWFTPVELGGYGFTPLQISLMMAVNGISQAAWLLLVFPPLQHRWGTNGVMRACAVVYPVFFAVCPAGNLLLKAGADAVFWFVFPPLLAFGCGISMSFTAIQLALNDASPDPKVLGTLNALALTGSSVLRAIAPATFTSLFALGARTQWLWGYAIWVLMVALALGYTVVARYLPEMERKASRSQEQEGDRDDTR</sequence>
<feature type="transmembrane region" description="Helical" evidence="7">
    <location>
        <begin position="657"/>
        <end position="681"/>
    </location>
</feature>
<comment type="subcellular location">
    <subcellularLocation>
        <location evidence="1">Membrane</location>
        <topology evidence="1">Multi-pass membrane protein</topology>
    </subcellularLocation>
</comment>
<evidence type="ECO:0000313" key="10">
    <source>
        <dbReference type="Proteomes" id="UP000284375"/>
    </source>
</evidence>
<dbReference type="SUPFAM" id="SSF103473">
    <property type="entry name" value="MFS general substrate transporter"/>
    <property type="match status" value="1"/>
</dbReference>
<dbReference type="PRINTS" id="PR01035">
    <property type="entry name" value="TCRTETA"/>
</dbReference>
<keyword evidence="4 7" id="KW-1133">Transmembrane helix</keyword>
<dbReference type="InterPro" id="IPR001958">
    <property type="entry name" value="Tet-R_TetA/multi-R_MdtG-like"/>
</dbReference>
<dbReference type="GO" id="GO:0022857">
    <property type="term" value="F:transmembrane transporter activity"/>
    <property type="evidence" value="ECO:0007669"/>
    <property type="project" value="InterPro"/>
</dbReference>
<evidence type="ECO:0000256" key="4">
    <source>
        <dbReference type="ARBA" id="ARBA00022989"/>
    </source>
</evidence>
<dbReference type="Pfam" id="PF07690">
    <property type="entry name" value="MFS_1"/>
    <property type="match status" value="1"/>
</dbReference>
<dbReference type="InterPro" id="IPR045518">
    <property type="entry name" value="2EXR"/>
</dbReference>
<keyword evidence="3 7" id="KW-0812">Transmembrane</keyword>
<evidence type="ECO:0000256" key="5">
    <source>
        <dbReference type="ARBA" id="ARBA00023136"/>
    </source>
</evidence>
<feature type="domain" description="Major facilitator superfamily (MFS) profile" evidence="8">
    <location>
        <begin position="487"/>
        <end position="913"/>
    </location>
</feature>
<protein>
    <recommendedName>
        <fullName evidence="8">Major facilitator superfamily (MFS) profile domain-containing protein</fullName>
    </recommendedName>
</protein>
<dbReference type="AlphaFoldDB" id="A0A423W1Z7"/>
<dbReference type="PANTHER" id="PTHR23504">
    <property type="entry name" value="MAJOR FACILITATOR SUPERFAMILY DOMAIN-CONTAINING PROTEIN 10"/>
    <property type="match status" value="1"/>
</dbReference>
<dbReference type="Pfam" id="PF20150">
    <property type="entry name" value="2EXR"/>
    <property type="match status" value="1"/>
</dbReference>
<dbReference type="PROSITE" id="PS50850">
    <property type="entry name" value="MFS"/>
    <property type="match status" value="1"/>
</dbReference>
<dbReference type="Gene3D" id="1.20.1250.20">
    <property type="entry name" value="MFS general substrate transporter like domains"/>
    <property type="match status" value="1"/>
</dbReference>
<feature type="transmembrane region" description="Helical" evidence="7">
    <location>
        <begin position="786"/>
        <end position="808"/>
    </location>
</feature>
<evidence type="ECO:0000256" key="6">
    <source>
        <dbReference type="SAM" id="MobiDB-lite"/>
    </source>
</evidence>
<feature type="compositionally biased region" description="Gly residues" evidence="6">
    <location>
        <begin position="458"/>
        <end position="468"/>
    </location>
</feature>
<feature type="region of interest" description="Disordered" evidence="6">
    <location>
        <begin position="437"/>
        <end position="478"/>
    </location>
</feature>
<feature type="transmembrane region" description="Helical" evidence="7">
    <location>
        <begin position="853"/>
        <end position="879"/>
    </location>
</feature>
<dbReference type="GO" id="GO:0016020">
    <property type="term" value="C:membrane"/>
    <property type="evidence" value="ECO:0007669"/>
    <property type="project" value="UniProtKB-SubCell"/>
</dbReference>
<dbReference type="OrthoDB" id="419616at2759"/>
<feature type="transmembrane region" description="Helical" evidence="7">
    <location>
        <begin position="718"/>
        <end position="741"/>
    </location>
</feature>
<proteinExistence type="predicted"/>
<keyword evidence="2" id="KW-0813">Transport</keyword>
<dbReference type="InterPro" id="IPR020846">
    <property type="entry name" value="MFS_dom"/>
</dbReference>
<feature type="compositionally biased region" description="Basic and acidic residues" evidence="6">
    <location>
        <begin position="469"/>
        <end position="478"/>
    </location>
</feature>
<gene>
    <name evidence="9" type="ORF">VSDG_04709</name>
</gene>
<evidence type="ECO:0000256" key="2">
    <source>
        <dbReference type="ARBA" id="ARBA00022448"/>
    </source>
</evidence>
<evidence type="ECO:0000259" key="8">
    <source>
        <dbReference type="PROSITE" id="PS50850"/>
    </source>
</evidence>
<dbReference type="InterPro" id="IPR011701">
    <property type="entry name" value="MFS"/>
</dbReference>
<keyword evidence="5 7" id="KW-0472">Membrane</keyword>
<reference evidence="9 10" key="1">
    <citation type="submission" date="2015-09" db="EMBL/GenBank/DDBJ databases">
        <title>Host preference determinants of Valsa canker pathogens revealed by comparative genomics.</title>
        <authorList>
            <person name="Yin Z."/>
            <person name="Huang L."/>
        </authorList>
    </citation>
    <scope>NUCLEOTIDE SEQUENCE [LARGE SCALE GENOMIC DNA]</scope>
    <source>
        <strain evidence="9 10">YSFL</strain>
    </source>
</reference>
<evidence type="ECO:0000256" key="3">
    <source>
        <dbReference type="ARBA" id="ARBA00022692"/>
    </source>
</evidence>
<organism evidence="9 10">
    <name type="scientific">Cytospora chrysosperma</name>
    <name type="common">Cytospora canker fungus</name>
    <name type="synonym">Sphaeria chrysosperma</name>
    <dbReference type="NCBI Taxonomy" id="252740"/>
    <lineage>
        <taxon>Eukaryota</taxon>
        <taxon>Fungi</taxon>
        <taxon>Dikarya</taxon>
        <taxon>Ascomycota</taxon>
        <taxon>Pezizomycotina</taxon>
        <taxon>Sordariomycetes</taxon>
        <taxon>Sordariomycetidae</taxon>
        <taxon>Diaporthales</taxon>
        <taxon>Cytosporaceae</taxon>
        <taxon>Cytospora</taxon>
    </lineage>
</organism>